<dbReference type="InterPro" id="IPR011876">
    <property type="entry name" value="IsopentenylPP_isomerase_typ1"/>
</dbReference>
<proteinExistence type="inferred from homology"/>
<dbReference type="EMBL" id="CAADFM010000401">
    <property type="protein sequence ID" value="VFK24048.1"/>
    <property type="molecule type" value="Genomic_DNA"/>
</dbReference>
<feature type="domain" description="Nudix hydrolase" evidence="7">
    <location>
        <begin position="48"/>
        <end position="194"/>
    </location>
</feature>
<name>A0A450X454_9GAMM</name>
<dbReference type="InterPro" id="IPR015797">
    <property type="entry name" value="NUDIX_hydrolase-like_dom_sf"/>
</dbReference>
<gene>
    <name evidence="8" type="ORF">BECKLPF1236A_GA0070988_104013</name>
    <name evidence="9" type="ORF">BECKLPF1236C_GA0070990_104152</name>
</gene>
<evidence type="ECO:0000313" key="9">
    <source>
        <dbReference type="EMBL" id="VFK35741.1"/>
    </source>
</evidence>
<evidence type="ECO:0000256" key="2">
    <source>
        <dbReference type="ARBA" id="ARBA00007579"/>
    </source>
</evidence>
<evidence type="ECO:0000259" key="7">
    <source>
        <dbReference type="PROSITE" id="PS51462"/>
    </source>
</evidence>
<keyword evidence="5 8" id="KW-0413">Isomerase</keyword>
<sequence>MHKNEVPKTFPNKDTSSETMLEKCLVVDATDMVIGSLPKLDCHYRKKVRHRAFSVLLFDFDGRLLVQRRSAEKITFPKVWANSCCSHPLDIAGENSDPISGVIAAARRKLNQELGIAAEITNDWEFHHVGKIEYSCQWDENWGEWEIDHILIVQAEVDVTLNTDEVSEVCWLTPSNLKSMMEGEGKWVGEIIAPWFRLIWQHFIVPREGNVVCSMPHANEAKIVSCGEVTLK</sequence>
<reference evidence="8" key="1">
    <citation type="submission" date="2019-02" db="EMBL/GenBank/DDBJ databases">
        <authorList>
            <person name="Gruber-Vodicka R. H."/>
            <person name="Seah K. B. B."/>
        </authorList>
    </citation>
    <scope>NUCLEOTIDE SEQUENCE</scope>
    <source>
        <strain evidence="8">BECK_S312</strain>
        <strain evidence="9">BECK_S426</strain>
    </source>
</reference>
<dbReference type="PIRSF" id="PIRSF018427">
    <property type="entry name" value="Isopntndiph_ism"/>
    <property type="match status" value="1"/>
</dbReference>
<evidence type="ECO:0000256" key="1">
    <source>
        <dbReference type="ARBA" id="ARBA00004826"/>
    </source>
</evidence>
<dbReference type="GO" id="GO:0050992">
    <property type="term" value="P:dimethylallyl diphosphate biosynthetic process"/>
    <property type="evidence" value="ECO:0007669"/>
    <property type="project" value="UniProtKB-UniPathway"/>
</dbReference>
<organism evidence="8">
    <name type="scientific">Candidatus Kentrum sp. LPFa</name>
    <dbReference type="NCBI Taxonomy" id="2126335"/>
    <lineage>
        <taxon>Bacteria</taxon>
        <taxon>Pseudomonadati</taxon>
        <taxon>Pseudomonadota</taxon>
        <taxon>Gammaproteobacteria</taxon>
        <taxon>Candidatus Kentrum</taxon>
    </lineage>
</organism>
<dbReference type="GO" id="GO:0005737">
    <property type="term" value="C:cytoplasm"/>
    <property type="evidence" value="ECO:0007669"/>
    <property type="project" value="TreeGrafter"/>
</dbReference>
<evidence type="ECO:0000256" key="5">
    <source>
        <dbReference type="ARBA" id="ARBA00023235"/>
    </source>
</evidence>
<comment type="similarity">
    <text evidence="2">Belongs to the IPP isomerase type 1 family.</text>
</comment>
<dbReference type="Pfam" id="PF00293">
    <property type="entry name" value="NUDIX"/>
    <property type="match status" value="1"/>
</dbReference>
<dbReference type="EC" id="5.3.3.2" evidence="3 6"/>
<dbReference type="EMBL" id="CAADFP010000415">
    <property type="protein sequence ID" value="VFK35741.1"/>
    <property type="molecule type" value="Genomic_DNA"/>
</dbReference>
<dbReference type="CDD" id="cd02885">
    <property type="entry name" value="NUDIX_IPP_Isomerase"/>
    <property type="match status" value="1"/>
</dbReference>
<dbReference type="SUPFAM" id="SSF55811">
    <property type="entry name" value="Nudix"/>
    <property type="match status" value="1"/>
</dbReference>
<protein>
    <recommendedName>
        <fullName evidence="3 6">Isopentenyl-diphosphate delta-isomerase</fullName>
        <ecNumber evidence="3 6">5.3.3.2</ecNumber>
    </recommendedName>
</protein>
<accession>A0A450X454</accession>
<comment type="pathway">
    <text evidence="1">Isoprenoid biosynthesis; dimethylallyl diphosphate biosynthesis; dimethylallyl diphosphate from isopentenyl diphosphate: step 1/1.</text>
</comment>
<dbReference type="GO" id="GO:0009240">
    <property type="term" value="P:isopentenyl diphosphate biosynthetic process"/>
    <property type="evidence" value="ECO:0007669"/>
    <property type="project" value="TreeGrafter"/>
</dbReference>
<dbReference type="PROSITE" id="PS51462">
    <property type="entry name" value="NUDIX"/>
    <property type="match status" value="1"/>
</dbReference>
<keyword evidence="4" id="KW-0414">Isoprene biosynthesis</keyword>
<evidence type="ECO:0000313" key="8">
    <source>
        <dbReference type="EMBL" id="VFK24048.1"/>
    </source>
</evidence>
<dbReference type="Gene3D" id="3.90.79.10">
    <property type="entry name" value="Nucleoside Triphosphate Pyrophosphohydrolase"/>
    <property type="match status" value="1"/>
</dbReference>
<dbReference type="UniPathway" id="UPA00059">
    <property type="reaction ID" value="UER00104"/>
</dbReference>
<evidence type="ECO:0000256" key="6">
    <source>
        <dbReference type="NCBIfam" id="TIGR02150"/>
    </source>
</evidence>
<dbReference type="GO" id="GO:0004452">
    <property type="term" value="F:isopentenyl-diphosphate delta-isomerase activity"/>
    <property type="evidence" value="ECO:0007669"/>
    <property type="project" value="UniProtKB-UniRule"/>
</dbReference>
<dbReference type="PANTHER" id="PTHR10885">
    <property type="entry name" value="ISOPENTENYL-DIPHOSPHATE DELTA-ISOMERASE"/>
    <property type="match status" value="1"/>
</dbReference>
<dbReference type="InterPro" id="IPR000086">
    <property type="entry name" value="NUDIX_hydrolase_dom"/>
</dbReference>
<evidence type="ECO:0000256" key="3">
    <source>
        <dbReference type="ARBA" id="ARBA00012057"/>
    </source>
</evidence>
<dbReference type="PANTHER" id="PTHR10885:SF0">
    <property type="entry name" value="ISOPENTENYL-DIPHOSPHATE DELTA-ISOMERASE"/>
    <property type="match status" value="1"/>
</dbReference>
<dbReference type="AlphaFoldDB" id="A0A450X454"/>
<dbReference type="NCBIfam" id="TIGR02150">
    <property type="entry name" value="IPP_isom_1"/>
    <property type="match status" value="1"/>
</dbReference>
<evidence type="ECO:0000256" key="4">
    <source>
        <dbReference type="ARBA" id="ARBA00023229"/>
    </source>
</evidence>